<sequence>MKTADEGLTMRQYLYISTARNLSLRDVEKIVAQSERKNAERGIGGFLVFNGANFLQVIEGQRDALDRLMADLADDPRHNGIVRLADIAPPQAVFTGWRMRSFAAEDSPSIRRFALGTELPAALDPALREMVLNFAKLN</sequence>
<evidence type="ECO:0000313" key="3">
    <source>
        <dbReference type="Proteomes" id="UP001595378"/>
    </source>
</evidence>
<dbReference type="Pfam" id="PF04940">
    <property type="entry name" value="BLUF"/>
    <property type="match status" value="1"/>
</dbReference>
<dbReference type="Gene3D" id="3.30.70.100">
    <property type="match status" value="1"/>
</dbReference>
<dbReference type="SUPFAM" id="SSF54975">
    <property type="entry name" value="Acylphosphatase/BLUF domain-like"/>
    <property type="match status" value="1"/>
</dbReference>
<reference evidence="3" key="1">
    <citation type="journal article" date="2019" name="Int. J. Syst. Evol. Microbiol.">
        <title>The Global Catalogue of Microorganisms (GCM) 10K type strain sequencing project: providing services to taxonomists for standard genome sequencing and annotation.</title>
        <authorList>
            <consortium name="The Broad Institute Genomics Platform"/>
            <consortium name="The Broad Institute Genome Sequencing Center for Infectious Disease"/>
            <person name="Wu L."/>
            <person name="Ma J."/>
        </authorList>
    </citation>
    <scope>NUCLEOTIDE SEQUENCE [LARGE SCALE GENOMIC DNA]</scope>
    <source>
        <strain evidence="3">KCTC 52606</strain>
    </source>
</reference>
<dbReference type="InterPro" id="IPR007024">
    <property type="entry name" value="BLUF_domain"/>
</dbReference>
<evidence type="ECO:0000313" key="2">
    <source>
        <dbReference type="EMBL" id="MFC3100987.1"/>
    </source>
</evidence>
<feature type="domain" description="BLUF" evidence="1">
    <location>
        <begin position="10"/>
        <end position="100"/>
    </location>
</feature>
<keyword evidence="3" id="KW-1185">Reference proteome</keyword>
<dbReference type="RefSeq" id="WP_336919757.1">
    <property type="nucleotide sequence ID" value="NZ_JBANRN010000012.1"/>
</dbReference>
<dbReference type="PROSITE" id="PS50925">
    <property type="entry name" value="BLUF"/>
    <property type="match status" value="1"/>
</dbReference>
<name>A0ABV7EE57_9SPHN</name>
<dbReference type="SMART" id="SM01034">
    <property type="entry name" value="BLUF"/>
    <property type="match status" value="1"/>
</dbReference>
<dbReference type="InterPro" id="IPR036046">
    <property type="entry name" value="Acylphosphatase-like_dom_sf"/>
</dbReference>
<evidence type="ECO:0000259" key="1">
    <source>
        <dbReference type="PROSITE" id="PS50925"/>
    </source>
</evidence>
<proteinExistence type="predicted"/>
<comment type="caution">
    <text evidence="2">The sequence shown here is derived from an EMBL/GenBank/DDBJ whole genome shotgun (WGS) entry which is preliminary data.</text>
</comment>
<protein>
    <submittedName>
        <fullName evidence="2">BLUF domain-containing protein</fullName>
    </submittedName>
</protein>
<organism evidence="2 3">
    <name type="scientific">Alteraurantiacibacter lauratis</name>
    <dbReference type="NCBI Taxonomy" id="2054627"/>
    <lineage>
        <taxon>Bacteria</taxon>
        <taxon>Pseudomonadati</taxon>
        <taxon>Pseudomonadota</taxon>
        <taxon>Alphaproteobacteria</taxon>
        <taxon>Sphingomonadales</taxon>
        <taxon>Erythrobacteraceae</taxon>
        <taxon>Alteraurantiacibacter</taxon>
    </lineage>
</organism>
<gene>
    <name evidence="2" type="ORF">ACFODK_08805</name>
</gene>
<dbReference type="EMBL" id="JBHRSU010000029">
    <property type="protein sequence ID" value="MFC3100987.1"/>
    <property type="molecule type" value="Genomic_DNA"/>
</dbReference>
<dbReference type="Proteomes" id="UP001595378">
    <property type="component" value="Unassembled WGS sequence"/>
</dbReference>
<accession>A0ABV7EE57</accession>